<dbReference type="Proteomes" id="UP000007015">
    <property type="component" value="Chromosome 10"/>
</dbReference>
<dbReference type="HOGENOM" id="CLU_2835715_0_0_1"/>
<reference evidence="1 2" key="1">
    <citation type="journal article" date="2005" name="PLoS Biol.">
        <title>The genomes of Oryza sativa: a history of duplications.</title>
        <authorList>
            <person name="Yu J."/>
            <person name="Wang J."/>
            <person name="Lin W."/>
            <person name="Li S."/>
            <person name="Li H."/>
            <person name="Zhou J."/>
            <person name="Ni P."/>
            <person name="Dong W."/>
            <person name="Hu S."/>
            <person name="Zeng C."/>
            <person name="Zhang J."/>
            <person name="Zhang Y."/>
            <person name="Li R."/>
            <person name="Xu Z."/>
            <person name="Li S."/>
            <person name="Li X."/>
            <person name="Zheng H."/>
            <person name="Cong L."/>
            <person name="Lin L."/>
            <person name="Yin J."/>
            <person name="Geng J."/>
            <person name="Li G."/>
            <person name="Shi J."/>
            <person name="Liu J."/>
            <person name="Lv H."/>
            <person name="Li J."/>
            <person name="Wang J."/>
            <person name="Deng Y."/>
            <person name="Ran L."/>
            <person name="Shi X."/>
            <person name="Wang X."/>
            <person name="Wu Q."/>
            <person name="Li C."/>
            <person name="Ren X."/>
            <person name="Wang J."/>
            <person name="Wang X."/>
            <person name="Li D."/>
            <person name="Liu D."/>
            <person name="Zhang X."/>
            <person name="Ji Z."/>
            <person name="Zhao W."/>
            <person name="Sun Y."/>
            <person name="Zhang Z."/>
            <person name="Bao J."/>
            <person name="Han Y."/>
            <person name="Dong L."/>
            <person name="Ji J."/>
            <person name="Chen P."/>
            <person name="Wu S."/>
            <person name="Liu J."/>
            <person name="Xiao Y."/>
            <person name="Bu D."/>
            <person name="Tan J."/>
            <person name="Yang L."/>
            <person name="Ye C."/>
            <person name="Zhang J."/>
            <person name="Xu J."/>
            <person name="Zhou Y."/>
            <person name="Yu Y."/>
            <person name="Zhang B."/>
            <person name="Zhuang S."/>
            <person name="Wei H."/>
            <person name="Liu B."/>
            <person name="Lei M."/>
            <person name="Yu H."/>
            <person name="Li Y."/>
            <person name="Xu H."/>
            <person name="Wei S."/>
            <person name="He X."/>
            <person name="Fang L."/>
            <person name="Zhang Z."/>
            <person name="Zhang Y."/>
            <person name="Huang X."/>
            <person name="Su Z."/>
            <person name="Tong W."/>
            <person name="Li J."/>
            <person name="Tong Z."/>
            <person name="Li S."/>
            <person name="Ye J."/>
            <person name="Wang L."/>
            <person name="Fang L."/>
            <person name="Lei T."/>
            <person name="Chen C."/>
            <person name="Chen H."/>
            <person name="Xu Z."/>
            <person name="Li H."/>
            <person name="Huang H."/>
            <person name="Zhang F."/>
            <person name="Xu H."/>
            <person name="Li N."/>
            <person name="Zhao C."/>
            <person name="Li S."/>
            <person name="Dong L."/>
            <person name="Huang Y."/>
            <person name="Li L."/>
            <person name="Xi Y."/>
            <person name="Qi Q."/>
            <person name="Li W."/>
            <person name="Zhang B."/>
            <person name="Hu W."/>
            <person name="Zhang Y."/>
            <person name="Tian X."/>
            <person name="Jiao Y."/>
            <person name="Liang X."/>
            <person name="Jin J."/>
            <person name="Gao L."/>
            <person name="Zheng W."/>
            <person name="Hao B."/>
            <person name="Liu S."/>
            <person name="Wang W."/>
            <person name="Yuan L."/>
            <person name="Cao M."/>
            <person name="McDermott J."/>
            <person name="Samudrala R."/>
            <person name="Wang J."/>
            <person name="Wong G.K."/>
            <person name="Yang H."/>
        </authorList>
    </citation>
    <scope>NUCLEOTIDE SEQUENCE [LARGE SCALE GENOMIC DNA]</scope>
    <source>
        <strain evidence="2">cv. 93-11</strain>
    </source>
</reference>
<dbReference type="AlphaFoldDB" id="B8BFN8"/>
<evidence type="ECO:0000313" key="1">
    <source>
        <dbReference type="EMBL" id="EEC66547.1"/>
    </source>
</evidence>
<name>B8BFN8_ORYSI</name>
<keyword evidence="2" id="KW-1185">Reference proteome</keyword>
<dbReference type="STRING" id="39946.B8BFN8"/>
<accession>B8BFN8</accession>
<dbReference type="Gramene" id="BGIOSGA032306-TA">
    <property type="protein sequence ID" value="BGIOSGA032306-PA"/>
    <property type="gene ID" value="BGIOSGA032306"/>
</dbReference>
<evidence type="ECO:0000313" key="2">
    <source>
        <dbReference type="Proteomes" id="UP000007015"/>
    </source>
</evidence>
<organism evidence="1 2">
    <name type="scientific">Oryza sativa subsp. indica</name>
    <name type="common">Rice</name>
    <dbReference type="NCBI Taxonomy" id="39946"/>
    <lineage>
        <taxon>Eukaryota</taxon>
        <taxon>Viridiplantae</taxon>
        <taxon>Streptophyta</taxon>
        <taxon>Embryophyta</taxon>
        <taxon>Tracheophyta</taxon>
        <taxon>Spermatophyta</taxon>
        <taxon>Magnoliopsida</taxon>
        <taxon>Liliopsida</taxon>
        <taxon>Poales</taxon>
        <taxon>Poaceae</taxon>
        <taxon>BOP clade</taxon>
        <taxon>Oryzoideae</taxon>
        <taxon>Oryzeae</taxon>
        <taxon>Oryzinae</taxon>
        <taxon>Oryza</taxon>
        <taxon>Oryza sativa</taxon>
    </lineage>
</organism>
<sequence length="66" mass="7497">MEDLERYSGGPLLSIPRQHSWDSSSLASPWVVEYYVSDSDEGGEEEQGDDDDNDYDELRAMLPTLQ</sequence>
<dbReference type="EMBL" id="CM000135">
    <property type="protein sequence ID" value="EEC66547.1"/>
    <property type="molecule type" value="Genomic_DNA"/>
</dbReference>
<proteinExistence type="predicted"/>
<gene>
    <name evidence="1" type="ORF">OsI_32699</name>
</gene>
<protein>
    <submittedName>
        <fullName evidence="1">Uncharacterized protein</fullName>
    </submittedName>
</protein>